<dbReference type="EMBL" id="BAAACW010000090">
    <property type="protein sequence ID" value="GAA0362822.1"/>
    <property type="molecule type" value="Genomic_DNA"/>
</dbReference>
<comment type="caution">
    <text evidence="2">The sequence shown here is derived from an EMBL/GenBank/DDBJ whole genome shotgun (WGS) entry which is preliminary data.</text>
</comment>
<dbReference type="SUPFAM" id="SSF55298">
    <property type="entry name" value="YjgF-like"/>
    <property type="match status" value="1"/>
</dbReference>
<protein>
    <submittedName>
        <fullName evidence="2">RidA family protein</fullName>
    </submittedName>
</protein>
<dbReference type="InterPro" id="IPR006175">
    <property type="entry name" value="YjgF/YER057c/UK114"/>
</dbReference>
<dbReference type="Proteomes" id="UP001501166">
    <property type="component" value="Unassembled WGS sequence"/>
</dbReference>
<accession>A0ABN0XFE6</accession>
<evidence type="ECO:0000313" key="3">
    <source>
        <dbReference type="Proteomes" id="UP001501166"/>
    </source>
</evidence>
<dbReference type="PANTHER" id="PTHR11803">
    <property type="entry name" value="2-IMINOBUTANOATE/2-IMINOPROPANOATE DEAMINASE RIDA"/>
    <property type="match status" value="1"/>
</dbReference>
<evidence type="ECO:0000256" key="1">
    <source>
        <dbReference type="ARBA" id="ARBA00010552"/>
    </source>
</evidence>
<dbReference type="Pfam" id="PF01042">
    <property type="entry name" value="Ribonuc_L-PSP"/>
    <property type="match status" value="1"/>
</dbReference>
<gene>
    <name evidence="2" type="ORF">GCM10008932_14140</name>
</gene>
<comment type="similarity">
    <text evidence="1">Belongs to the RutC family.</text>
</comment>
<dbReference type="CDD" id="cd00448">
    <property type="entry name" value="YjgF_YER057c_UK114_family"/>
    <property type="match status" value="1"/>
</dbReference>
<organism evidence="2 3">
    <name type="scientific">Alkalibacterium iburiense</name>
    <dbReference type="NCBI Taxonomy" id="290589"/>
    <lineage>
        <taxon>Bacteria</taxon>
        <taxon>Bacillati</taxon>
        <taxon>Bacillota</taxon>
        <taxon>Bacilli</taxon>
        <taxon>Lactobacillales</taxon>
        <taxon>Carnobacteriaceae</taxon>
        <taxon>Alkalibacterium</taxon>
    </lineage>
</organism>
<dbReference type="InterPro" id="IPR006056">
    <property type="entry name" value="RidA"/>
</dbReference>
<dbReference type="RefSeq" id="WP_343755117.1">
    <property type="nucleotide sequence ID" value="NZ_BAAACW010000090.1"/>
</dbReference>
<dbReference type="Gene3D" id="3.30.1330.40">
    <property type="entry name" value="RutC-like"/>
    <property type="match status" value="1"/>
</dbReference>
<dbReference type="InterPro" id="IPR035959">
    <property type="entry name" value="RutC-like_sf"/>
</dbReference>
<dbReference type="PROSITE" id="PS01094">
    <property type="entry name" value="UPF0076"/>
    <property type="match status" value="1"/>
</dbReference>
<proteinExistence type="inferred from homology"/>
<dbReference type="NCBIfam" id="TIGR00004">
    <property type="entry name" value="Rid family detoxifying hydrolase"/>
    <property type="match status" value="1"/>
</dbReference>
<sequence length="126" mass="13706">MSKKIIESAQAPQAIGPYSQAVVHGDTVYVSGQLPIDAKEGKITATTIKGQTEQSLKNVQYILKEHGLDLSHVLKVTVLLSDIGNFSEMNEVYAEFFQEPYPARAAYEVANLPSDALVEIEVIAGK</sequence>
<evidence type="ECO:0000313" key="2">
    <source>
        <dbReference type="EMBL" id="GAA0362822.1"/>
    </source>
</evidence>
<keyword evidence="3" id="KW-1185">Reference proteome</keyword>
<reference evidence="2 3" key="1">
    <citation type="journal article" date="2019" name="Int. J. Syst. Evol. Microbiol.">
        <title>The Global Catalogue of Microorganisms (GCM) 10K type strain sequencing project: providing services to taxonomists for standard genome sequencing and annotation.</title>
        <authorList>
            <consortium name="The Broad Institute Genomics Platform"/>
            <consortium name="The Broad Institute Genome Sequencing Center for Infectious Disease"/>
            <person name="Wu L."/>
            <person name="Ma J."/>
        </authorList>
    </citation>
    <scope>NUCLEOTIDE SEQUENCE [LARGE SCALE GENOMIC DNA]</scope>
    <source>
        <strain evidence="2 3">JCM 12662</strain>
    </source>
</reference>
<dbReference type="InterPro" id="IPR019897">
    <property type="entry name" value="RidA_CS"/>
</dbReference>
<name>A0ABN0XFE6_9LACT</name>
<dbReference type="PANTHER" id="PTHR11803:SF39">
    <property type="entry name" value="2-IMINOBUTANOATE_2-IMINOPROPANOATE DEAMINASE"/>
    <property type="match status" value="1"/>
</dbReference>